<reference evidence="1" key="2">
    <citation type="submission" date="2020-09" db="EMBL/GenBank/DDBJ databases">
        <authorList>
            <person name="Sun Q."/>
            <person name="Kim S."/>
        </authorList>
    </citation>
    <scope>NUCLEOTIDE SEQUENCE</scope>
    <source>
        <strain evidence="1">KCTC 23310</strain>
    </source>
</reference>
<evidence type="ECO:0008006" key="3">
    <source>
        <dbReference type="Google" id="ProtNLM"/>
    </source>
</evidence>
<dbReference type="Gene3D" id="2.150.10.10">
    <property type="entry name" value="Serralysin-like metalloprotease, C-terminal"/>
    <property type="match status" value="1"/>
</dbReference>
<name>A0A918TUR5_9RHOB</name>
<dbReference type="GO" id="GO:0005509">
    <property type="term" value="F:calcium ion binding"/>
    <property type="evidence" value="ECO:0007669"/>
    <property type="project" value="InterPro"/>
</dbReference>
<dbReference type="SUPFAM" id="SSF51120">
    <property type="entry name" value="beta-Roll"/>
    <property type="match status" value="1"/>
</dbReference>
<dbReference type="InterPro" id="IPR011049">
    <property type="entry name" value="Serralysin-like_metalloprot_C"/>
</dbReference>
<dbReference type="AlphaFoldDB" id="A0A918TUR5"/>
<evidence type="ECO:0000313" key="2">
    <source>
        <dbReference type="Proteomes" id="UP000638981"/>
    </source>
</evidence>
<dbReference type="RefSeq" id="WP_189411967.1">
    <property type="nucleotide sequence ID" value="NZ_BMYJ01000007.1"/>
</dbReference>
<dbReference type="PRINTS" id="PR00313">
    <property type="entry name" value="CABNDNGRPT"/>
</dbReference>
<comment type="caution">
    <text evidence="1">The sequence shown here is derived from an EMBL/GenBank/DDBJ whole genome shotgun (WGS) entry which is preliminary data.</text>
</comment>
<accession>A0A918TUR5</accession>
<dbReference type="Pfam" id="PF00353">
    <property type="entry name" value="HemolysinCabind"/>
    <property type="match status" value="2"/>
</dbReference>
<reference evidence="1" key="1">
    <citation type="journal article" date="2014" name="Int. J. Syst. Evol. Microbiol.">
        <title>Complete genome sequence of Corynebacterium casei LMG S-19264T (=DSM 44701T), isolated from a smear-ripened cheese.</title>
        <authorList>
            <consortium name="US DOE Joint Genome Institute (JGI-PGF)"/>
            <person name="Walter F."/>
            <person name="Albersmeier A."/>
            <person name="Kalinowski J."/>
            <person name="Ruckert C."/>
        </authorList>
    </citation>
    <scope>NUCLEOTIDE SEQUENCE</scope>
    <source>
        <strain evidence="1">KCTC 23310</strain>
    </source>
</reference>
<dbReference type="Proteomes" id="UP000638981">
    <property type="component" value="Unassembled WGS sequence"/>
</dbReference>
<evidence type="ECO:0000313" key="1">
    <source>
        <dbReference type="EMBL" id="GHC59793.1"/>
    </source>
</evidence>
<organism evidence="1 2">
    <name type="scientific">Neogemmobacter tilapiae</name>
    <dbReference type="NCBI Taxonomy" id="875041"/>
    <lineage>
        <taxon>Bacteria</taxon>
        <taxon>Pseudomonadati</taxon>
        <taxon>Pseudomonadota</taxon>
        <taxon>Alphaproteobacteria</taxon>
        <taxon>Rhodobacterales</taxon>
        <taxon>Paracoccaceae</taxon>
        <taxon>Neogemmobacter</taxon>
    </lineage>
</organism>
<keyword evidence="2" id="KW-1185">Reference proteome</keyword>
<proteinExistence type="predicted"/>
<protein>
    <recommendedName>
        <fullName evidence="3">Calcium-binding protein</fullName>
    </recommendedName>
</protein>
<dbReference type="EMBL" id="BMYJ01000007">
    <property type="protein sequence ID" value="GHC59793.1"/>
    <property type="molecule type" value="Genomic_DNA"/>
</dbReference>
<dbReference type="InterPro" id="IPR001343">
    <property type="entry name" value="Hemolysn_Ca-bd"/>
</dbReference>
<sequence length="570" mass="58148">MTTTFGPEFLVNTTTAEGQDEPGVSVLADGRFVITWTDFSGTAGDTTDAAIRAQVFNADGSKAGAEILVNSTTKGRQSDPSVTLLADGGLVIAWADLSLSADDASGAAIRAQVFAADGSKAGAEFLVNTTTAGNQAILAITTLSDGNVVIGWRDSSVSGGDTSGDAIRAQIFDASGSKVGGEFLANTTTLGSQSRPEIAALADGRFVMTWTDERATVGDTSGSAVRGQVFNADGSKAGAEFLVNTTTLGQQNDATVAALAKGGFVVTWTDQSASVDETSGSGIRAQAYAADGSPVGAEFLVNTSTDQSQTDPAVTGLADGGFIIAWVDESKSSGDTSGTAIRAQVFKADGSASGQEFVVNTTTLFDQKQPQLTTLADGRVLVGWRDSSATGEDASGPAIRGQILDPRTKAVTLAGSDFNDSYFGTGFADRMSGGLANDSLHGAGGNDLLRGGDGLDSFSGGGGNDRIFGGLGTDSLTGAAGADDFIFASAVEAKGDRIGDFRHGVDDINLRGFMKGGEFIGGRAFTKDDDQVRYVKATGLLQGDVNGDGKADWSLVIANKAALSAEDFIF</sequence>
<gene>
    <name evidence="1" type="ORF">GCM10007315_24480</name>
</gene>